<evidence type="ECO:0000313" key="1">
    <source>
        <dbReference type="EMBL" id="EDT43322.1"/>
    </source>
</evidence>
<dbReference type="AlphaFoldDB" id="B1SZA4"/>
<proteinExistence type="predicted"/>
<accession>B1SZA4</accession>
<dbReference type="Proteomes" id="UP000004814">
    <property type="component" value="Unassembled WGS sequence"/>
</dbReference>
<evidence type="ECO:0000313" key="2">
    <source>
        <dbReference type="Proteomes" id="UP000004814"/>
    </source>
</evidence>
<comment type="caution">
    <text evidence="1">The sequence shown here is derived from an EMBL/GenBank/DDBJ whole genome shotgun (WGS) entry which is preliminary data.</text>
</comment>
<reference evidence="1 2" key="1">
    <citation type="submission" date="2008-03" db="EMBL/GenBank/DDBJ databases">
        <title>Sequencing of the draft genome and assembly of Burkholderia ambifaria MEX-5.</title>
        <authorList>
            <consortium name="US DOE Joint Genome Institute (JGI-PGF)"/>
            <person name="Copeland A."/>
            <person name="Lucas S."/>
            <person name="Lapidus A."/>
            <person name="Glavina del Rio T."/>
            <person name="Dalin E."/>
            <person name="Tice H."/>
            <person name="Bruce D."/>
            <person name="Goodwin L."/>
            <person name="Pitluck S."/>
            <person name="Larimer F."/>
            <person name="Land M.L."/>
            <person name="Hauser L."/>
            <person name="Tiedje J."/>
            <person name="Richardson P."/>
        </authorList>
    </citation>
    <scope>NUCLEOTIDE SEQUENCE [LARGE SCALE GENOMIC DNA]</scope>
    <source>
        <strain evidence="1 2">MEX-5</strain>
    </source>
</reference>
<organism evidence="1 2">
    <name type="scientific">Burkholderia ambifaria MEX-5</name>
    <dbReference type="NCBI Taxonomy" id="396597"/>
    <lineage>
        <taxon>Bacteria</taxon>
        <taxon>Pseudomonadati</taxon>
        <taxon>Pseudomonadota</taxon>
        <taxon>Betaproteobacteria</taxon>
        <taxon>Burkholderiales</taxon>
        <taxon>Burkholderiaceae</taxon>
        <taxon>Burkholderia</taxon>
        <taxon>Burkholderia cepacia complex</taxon>
    </lineage>
</organism>
<name>B1SZA4_9BURK</name>
<protein>
    <submittedName>
        <fullName evidence="1">Uncharacterized protein</fullName>
    </submittedName>
</protein>
<dbReference type="EMBL" id="ABLK01000017">
    <property type="protein sequence ID" value="EDT43322.1"/>
    <property type="molecule type" value="Genomic_DNA"/>
</dbReference>
<gene>
    <name evidence="1" type="ORF">BamMEX5DRAFT_0870</name>
</gene>
<sequence length="55" mass="5936">MALGKQSRETPLHTAAGGKQAYAMHLTRRIGAFDAPRAIQLKQFVSVAPGVRAYP</sequence>